<dbReference type="VEuPathDB" id="FungiDB:H257_00101"/>
<dbReference type="Gene3D" id="1.25.10.10">
    <property type="entry name" value="Leucine-rich Repeat Variant"/>
    <property type="match status" value="2"/>
</dbReference>
<protein>
    <recommendedName>
        <fullName evidence="3">Armadillo repeat-containing domain-containing protein</fullName>
    </recommendedName>
</protein>
<sequence length="773" mass="83757">MEDCIARGGISHVLAQARASLKHPSRPFTPKTGSRPLFHGDDYRPSSRPSSTYSQNGIEYDKPQSPQLTSSASTHTVTSRTHRQGDVHHVKDDVESDEDADNQGGADESKAAATMYGPTSPLCDSARSKHDDDHEDGVKTHGDECKGGGDDDDDASVDPACYATPESLHMTLLQLQSALEDVQTSDASASTVQVVTKYTTQLFHDVHLLRHHDDDATAFSSGPVATAFDVCVTKLLAHVDVAPQAHVIGLVHAGLQLWACHLARITTHESQSGRLLVAACKRLFMQSKDPANDERFCHVTVVETLLGVLSSQCAHLVPTQALIYVAGVLKNVSGSARMVTLLSTSGAIAVFSKALQVTFDKDVNAAAQVLVQVTAILRNLAEHKQCLKQFWHAHVIQALCDLLPAYASHGELVLNVSRILSKLTLHEAGRTQVNKGKHNLRHLLKLLDGDTRSRQQDAALVIRLAFILGNLTATNDRNRKAIVTLGAVPPLVRMLKEYHIRYVHESPDNDTSAATAEDVLVKLVRLLANAAIHTSVGPMLGTVPGIEVLLDVLDHAKVARHEELMLNVVSCLTNLSFYSTDATPTNVITVHRHRLSRDLASILVDPNDEAVVEAARAFGNLSRFPDVLGAMLDPDSTALLPTFVMLLDHANRDVVYTVCGVLMNAALDQRTRGNLHAVPTTHDIVDTRDLLVRLFRHAGLKDLAMSTMLCKVLFNLVLSTAPADTAATYVDTSTGRLLLTTLEELVDAMADSATEAEVEFASVAHALMRSLVK</sequence>
<evidence type="ECO:0000313" key="2">
    <source>
        <dbReference type="EMBL" id="ETV88531.1"/>
    </source>
</evidence>
<dbReference type="InterPro" id="IPR016024">
    <property type="entry name" value="ARM-type_fold"/>
</dbReference>
<dbReference type="InterPro" id="IPR038905">
    <property type="entry name" value="ARMC2"/>
</dbReference>
<proteinExistence type="predicted"/>
<accession>W4HAE1</accession>
<organism evidence="2">
    <name type="scientific">Aphanomyces astaci</name>
    <name type="common">Crayfish plague agent</name>
    <dbReference type="NCBI Taxonomy" id="112090"/>
    <lineage>
        <taxon>Eukaryota</taxon>
        <taxon>Sar</taxon>
        <taxon>Stramenopiles</taxon>
        <taxon>Oomycota</taxon>
        <taxon>Saprolegniomycetes</taxon>
        <taxon>Saprolegniales</taxon>
        <taxon>Verrucalvaceae</taxon>
        <taxon>Aphanomyces</taxon>
    </lineage>
</organism>
<feature type="compositionally biased region" description="Polar residues" evidence="1">
    <location>
        <begin position="64"/>
        <end position="79"/>
    </location>
</feature>
<dbReference type="GO" id="GO:0044782">
    <property type="term" value="P:cilium organization"/>
    <property type="evidence" value="ECO:0007669"/>
    <property type="project" value="TreeGrafter"/>
</dbReference>
<feature type="compositionally biased region" description="Basic and acidic residues" evidence="1">
    <location>
        <begin position="126"/>
        <end position="149"/>
    </location>
</feature>
<dbReference type="InterPro" id="IPR011989">
    <property type="entry name" value="ARM-like"/>
</dbReference>
<dbReference type="OrthoDB" id="247006at2759"/>
<evidence type="ECO:0008006" key="3">
    <source>
        <dbReference type="Google" id="ProtNLM"/>
    </source>
</evidence>
<feature type="compositionally biased region" description="Basic and acidic residues" evidence="1">
    <location>
        <begin position="83"/>
        <end position="93"/>
    </location>
</feature>
<dbReference type="RefSeq" id="XP_009820931.1">
    <property type="nucleotide sequence ID" value="XM_009822629.1"/>
</dbReference>
<name>W4HAE1_APHAT</name>
<dbReference type="AlphaFoldDB" id="W4HAE1"/>
<gene>
    <name evidence="2" type="ORF">H257_00101</name>
</gene>
<dbReference type="EMBL" id="KI913114">
    <property type="protein sequence ID" value="ETV88531.1"/>
    <property type="molecule type" value="Genomic_DNA"/>
</dbReference>
<dbReference type="PANTHER" id="PTHR21356">
    <property type="entry name" value="ARMADILLO REPEAT CONTAINING 2"/>
    <property type="match status" value="1"/>
</dbReference>
<dbReference type="SUPFAM" id="SSF48371">
    <property type="entry name" value="ARM repeat"/>
    <property type="match status" value="1"/>
</dbReference>
<dbReference type="STRING" id="112090.W4HAE1"/>
<evidence type="ECO:0000256" key="1">
    <source>
        <dbReference type="SAM" id="MobiDB-lite"/>
    </source>
</evidence>
<reference evidence="2" key="1">
    <citation type="submission" date="2013-12" db="EMBL/GenBank/DDBJ databases">
        <title>The Genome Sequence of Aphanomyces astaci APO3.</title>
        <authorList>
            <consortium name="The Broad Institute Genomics Platform"/>
            <person name="Russ C."/>
            <person name="Tyler B."/>
            <person name="van West P."/>
            <person name="Dieguez-Uribeondo J."/>
            <person name="Young S.K."/>
            <person name="Zeng Q."/>
            <person name="Gargeya S."/>
            <person name="Fitzgerald M."/>
            <person name="Abouelleil A."/>
            <person name="Alvarado L."/>
            <person name="Chapman S.B."/>
            <person name="Gainer-Dewar J."/>
            <person name="Goldberg J."/>
            <person name="Griggs A."/>
            <person name="Gujja S."/>
            <person name="Hansen M."/>
            <person name="Howarth C."/>
            <person name="Imamovic A."/>
            <person name="Ireland A."/>
            <person name="Larimer J."/>
            <person name="McCowan C."/>
            <person name="Murphy C."/>
            <person name="Pearson M."/>
            <person name="Poon T.W."/>
            <person name="Priest M."/>
            <person name="Roberts A."/>
            <person name="Saif S."/>
            <person name="Shea T."/>
            <person name="Sykes S."/>
            <person name="Wortman J."/>
            <person name="Nusbaum C."/>
            <person name="Birren B."/>
        </authorList>
    </citation>
    <scope>NUCLEOTIDE SEQUENCE [LARGE SCALE GENOMIC DNA]</scope>
    <source>
        <strain evidence="2">APO3</strain>
    </source>
</reference>
<dbReference type="GeneID" id="20802097"/>
<feature type="region of interest" description="Disordered" evidence="1">
    <location>
        <begin position="20"/>
        <end position="155"/>
    </location>
</feature>
<dbReference type="PANTHER" id="PTHR21356:SF1">
    <property type="entry name" value="ARMADILLO REPEAT-CONTAINING PROTEIN 2"/>
    <property type="match status" value="1"/>
</dbReference>